<proteinExistence type="predicted"/>
<reference evidence="14 15" key="1">
    <citation type="journal article" date="2011" name="Curr. Microbiol.">
        <title>Luteibacter jiangsuensis sp. nov.: a methamidophos-degrading bacterium isolated from a methamidophos-manufacturing factory.</title>
        <authorList>
            <person name="Wang L."/>
            <person name="Wang G.L."/>
            <person name="Li S.P."/>
            <person name="Jiang J.D."/>
        </authorList>
    </citation>
    <scope>NUCLEOTIDE SEQUENCE [LARGE SCALE GENOMIC DNA]</scope>
    <source>
        <strain evidence="14 15">CGMCC 1.10133</strain>
    </source>
</reference>
<dbReference type="EMBL" id="JAAQQR010000003">
    <property type="protein sequence ID" value="NID04828.1"/>
    <property type="molecule type" value="Genomic_DNA"/>
</dbReference>
<comment type="caution">
    <text evidence="14">The sequence shown here is derived from an EMBL/GenBank/DDBJ whole genome shotgun (WGS) entry which is preliminary data.</text>
</comment>
<keyword evidence="6" id="KW-0851">Voltage-gated channel</keyword>
<keyword evidence="7" id="KW-0630">Potassium</keyword>
<dbReference type="RefSeq" id="WP_167124847.1">
    <property type="nucleotide sequence ID" value="NZ_JAAQQR010000003.1"/>
</dbReference>
<evidence type="ECO:0000256" key="6">
    <source>
        <dbReference type="ARBA" id="ARBA00022882"/>
    </source>
</evidence>
<evidence type="ECO:0000313" key="14">
    <source>
        <dbReference type="EMBL" id="NID04828.1"/>
    </source>
</evidence>
<sequence length="287" mass="31773">MSGASHSTEELPYGPAEGAPWRSRWFHIIFGHDDAPGRAFDVVLIVAILASVLVTILDSVPALHGGYARTFYVLEWLFTAAFSVEYVLRIAVVNRPVRYMRSFFGCVDLLSLLPAYLSLLFAGSQYLLVIRALRMLRIFRILKLNRYVDESHLLVSTLARSRHKILVFVCAILTLVMIFGALMYVIEGPEHGFTSIPTSMYWAVVTMTTVGFGDITPHTVLGQLLTSVIMLVGYSIIAVPTGIFAAELAAGMREARTHARCGVCHCDEHEADARFCRRCGAVLDTSV</sequence>
<dbReference type="InterPro" id="IPR028325">
    <property type="entry name" value="VG_K_chnl"/>
</dbReference>
<keyword evidence="11" id="KW-0407">Ion channel</keyword>
<dbReference type="PANTHER" id="PTHR11537">
    <property type="entry name" value="VOLTAGE-GATED POTASSIUM CHANNEL"/>
    <property type="match status" value="1"/>
</dbReference>
<feature type="transmembrane region" description="Helical" evidence="12">
    <location>
        <begin position="165"/>
        <end position="186"/>
    </location>
</feature>
<dbReference type="Proteomes" id="UP001429601">
    <property type="component" value="Unassembled WGS sequence"/>
</dbReference>
<dbReference type="InterPro" id="IPR027359">
    <property type="entry name" value="Volt_channel_dom_sf"/>
</dbReference>
<keyword evidence="3" id="KW-0633">Potassium transport</keyword>
<evidence type="ECO:0000256" key="3">
    <source>
        <dbReference type="ARBA" id="ARBA00022538"/>
    </source>
</evidence>
<comment type="subcellular location">
    <subcellularLocation>
        <location evidence="1">Membrane</location>
        <topology evidence="1">Multi-pass membrane protein</topology>
    </subcellularLocation>
</comment>
<dbReference type="SUPFAM" id="SSF81324">
    <property type="entry name" value="Voltage-gated potassium channels"/>
    <property type="match status" value="1"/>
</dbReference>
<accession>A0ABX0Q6K7</accession>
<evidence type="ECO:0000256" key="12">
    <source>
        <dbReference type="SAM" id="Phobius"/>
    </source>
</evidence>
<keyword evidence="8 12" id="KW-1133">Transmembrane helix</keyword>
<evidence type="ECO:0000256" key="8">
    <source>
        <dbReference type="ARBA" id="ARBA00022989"/>
    </source>
</evidence>
<feature type="transmembrane region" description="Helical" evidence="12">
    <location>
        <begin position="228"/>
        <end position="250"/>
    </location>
</feature>
<evidence type="ECO:0000313" key="15">
    <source>
        <dbReference type="Proteomes" id="UP001429601"/>
    </source>
</evidence>
<evidence type="ECO:0000256" key="10">
    <source>
        <dbReference type="ARBA" id="ARBA00023136"/>
    </source>
</evidence>
<evidence type="ECO:0000256" key="7">
    <source>
        <dbReference type="ARBA" id="ARBA00022958"/>
    </source>
</evidence>
<gene>
    <name evidence="14" type="ORF">HBF26_08010</name>
</gene>
<dbReference type="Gene3D" id="1.20.120.350">
    <property type="entry name" value="Voltage-gated potassium channels. Chain C"/>
    <property type="match status" value="1"/>
</dbReference>
<protein>
    <submittedName>
        <fullName evidence="14">Ion transporter</fullName>
    </submittedName>
</protein>
<keyword evidence="2" id="KW-0813">Transport</keyword>
<feature type="transmembrane region" description="Helical" evidence="12">
    <location>
        <begin position="112"/>
        <end position="133"/>
    </location>
</feature>
<evidence type="ECO:0000259" key="13">
    <source>
        <dbReference type="Pfam" id="PF00520"/>
    </source>
</evidence>
<evidence type="ECO:0000256" key="2">
    <source>
        <dbReference type="ARBA" id="ARBA00022448"/>
    </source>
</evidence>
<dbReference type="PANTHER" id="PTHR11537:SF254">
    <property type="entry name" value="POTASSIUM VOLTAGE-GATED CHANNEL PROTEIN SHAB"/>
    <property type="match status" value="1"/>
</dbReference>
<evidence type="ECO:0000256" key="4">
    <source>
        <dbReference type="ARBA" id="ARBA00022692"/>
    </source>
</evidence>
<keyword evidence="5" id="KW-0631">Potassium channel</keyword>
<keyword evidence="10 12" id="KW-0472">Membrane</keyword>
<feature type="domain" description="Ion transport" evidence="13">
    <location>
        <begin position="38"/>
        <end position="248"/>
    </location>
</feature>
<evidence type="ECO:0000256" key="5">
    <source>
        <dbReference type="ARBA" id="ARBA00022826"/>
    </source>
</evidence>
<keyword evidence="15" id="KW-1185">Reference proteome</keyword>
<name>A0ABX0Q6K7_9GAMM</name>
<keyword evidence="9" id="KW-0406">Ion transport</keyword>
<feature type="transmembrane region" description="Helical" evidence="12">
    <location>
        <begin position="42"/>
        <end position="60"/>
    </location>
</feature>
<keyword evidence="4 12" id="KW-0812">Transmembrane</keyword>
<evidence type="ECO:0000256" key="11">
    <source>
        <dbReference type="ARBA" id="ARBA00023303"/>
    </source>
</evidence>
<evidence type="ECO:0000256" key="9">
    <source>
        <dbReference type="ARBA" id="ARBA00023065"/>
    </source>
</evidence>
<dbReference type="Gene3D" id="1.10.287.70">
    <property type="match status" value="1"/>
</dbReference>
<evidence type="ECO:0000256" key="1">
    <source>
        <dbReference type="ARBA" id="ARBA00004141"/>
    </source>
</evidence>
<dbReference type="InterPro" id="IPR005821">
    <property type="entry name" value="Ion_trans_dom"/>
</dbReference>
<dbReference type="Pfam" id="PF00520">
    <property type="entry name" value="Ion_trans"/>
    <property type="match status" value="1"/>
</dbReference>
<organism evidence="14 15">
    <name type="scientific">Luteibacter jiangsuensis</name>
    <dbReference type="NCBI Taxonomy" id="637577"/>
    <lineage>
        <taxon>Bacteria</taxon>
        <taxon>Pseudomonadati</taxon>
        <taxon>Pseudomonadota</taxon>
        <taxon>Gammaproteobacteria</taxon>
        <taxon>Lysobacterales</taxon>
        <taxon>Rhodanobacteraceae</taxon>
        <taxon>Luteibacter</taxon>
    </lineage>
</organism>
<dbReference type="PRINTS" id="PR00169">
    <property type="entry name" value="KCHANNEL"/>
</dbReference>
<feature type="transmembrane region" description="Helical" evidence="12">
    <location>
        <begin position="72"/>
        <end position="92"/>
    </location>
</feature>